<dbReference type="CDD" id="cd07103">
    <property type="entry name" value="ALDH_F5_SSADH_GabD"/>
    <property type="match status" value="1"/>
</dbReference>
<evidence type="ECO:0000313" key="6">
    <source>
        <dbReference type="Proteomes" id="UP000622580"/>
    </source>
</evidence>
<proteinExistence type="inferred from homology"/>
<dbReference type="FunFam" id="3.40.605.10:FF:000007">
    <property type="entry name" value="NAD/NADP-dependent betaine aldehyde dehydrogenase"/>
    <property type="match status" value="1"/>
</dbReference>
<dbReference type="InterPro" id="IPR016162">
    <property type="entry name" value="Ald_DH_N"/>
</dbReference>
<evidence type="ECO:0000256" key="1">
    <source>
        <dbReference type="ARBA" id="ARBA00009986"/>
    </source>
</evidence>
<feature type="domain" description="Aldehyde dehydrogenase" evidence="4">
    <location>
        <begin position="20"/>
        <end position="479"/>
    </location>
</feature>
<evidence type="ECO:0000256" key="3">
    <source>
        <dbReference type="ARBA" id="ARBA00023097"/>
    </source>
</evidence>
<dbReference type="GO" id="GO:0009450">
    <property type="term" value="P:gamma-aminobutyric acid catabolic process"/>
    <property type="evidence" value="ECO:0007669"/>
    <property type="project" value="TreeGrafter"/>
</dbReference>
<evidence type="ECO:0000313" key="5">
    <source>
        <dbReference type="EMBL" id="MBR7618531.1"/>
    </source>
</evidence>
<dbReference type="FunFam" id="3.40.605.10:FF:000026">
    <property type="entry name" value="Aldehyde dehydrogenase, putative"/>
    <property type="match status" value="1"/>
</dbReference>
<reference evidence="5" key="1">
    <citation type="submission" date="2021-04" db="EMBL/GenBank/DDBJ databases">
        <title>Draft genome assembly of strain Phenylobacterium sp. 20VBR1 using MiniION and Illumina platforms.</title>
        <authorList>
            <person name="Thomas F.A."/>
            <person name="Krishnan K.P."/>
            <person name="Sinha R.K."/>
        </authorList>
    </citation>
    <scope>NUCLEOTIDE SEQUENCE</scope>
    <source>
        <strain evidence="5">20VBR1</strain>
    </source>
</reference>
<accession>A0A941CXL3</accession>
<dbReference type="InterPro" id="IPR050740">
    <property type="entry name" value="Aldehyde_DH_Superfamily"/>
</dbReference>
<dbReference type="PANTHER" id="PTHR43353">
    <property type="entry name" value="SUCCINATE-SEMIALDEHYDE DEHYDROGENASE, MITOCHONDRIAL"/>
    <property type="match status" value="1"/>
</dbReference>
<dbReference type="InterPro" id="IPR016163">
    <property type="entry name" value="Ald_DH_C"/>
</dbReference>
<organism evidence="5 6">
    <name type="scientific">Phenylobacterium glaciei</name>
    <dbReference type="NCBI Taxonomy" id="2803784"/>
    <lineage>
        <taxon>Bacteria</taxon>
        <taxon>Pseudomonadati</taxon>
        <taxon>Pseudomonadota</taxon>
        <taxon>Alphaproteobacteria</taxon>
        <taxon>Caulobacterales</taxon>
        <taxon>Caulobacteraceae</taxon>
        <taxon>Phenylobacterium</taxon>
    </lineage>
</organism>
<dbReference type="PANTHER" id="PTHR43353:SF5">
    <property type="entry name" value="SUCCINATE-SEMIALDEHYDE DEHYDROGENASE, MITOCHONDRIAL"/>
    <property type="match status" value="1"/>
</dbReference>
<dbReference type="InterPro" id="IPR016161">
    <property type="entry name" value="Ald_DH/histidinol_DH"/>
</dbReference>
<comment type="caution">
    <text evidence="5">The sequence shown here is derived from an EMBL/GenBank/DDBJ whole genome shotgun (WGS) entry which is preliminary data.</text>
</comment>
<name>A0A941CXL3_9CAUL</name>
<evidence type="ECO:0000259" key="4">
    <source>
        <dbReference type="Pfam" id="PF00171"/>
    </source>
</evidence>
<dbReference type="RefSeq" id="WP_215338409.1">
    <property type="nucleotide sequence ID" value="NZ_JAGSGD010000001.1"/>
</dbReference>
<evidence type="ECO:0000256" key="2">
    <source>
        <dbReference type="ARBA" id="ARBA00023002"/>
    </source>
</evidence>
<dbReference type="Proteomes" id="UP000622580">
    <property type="component" value="Unassembled WGS sequence"/>
</dbReference>
<dbReference type="FunFam" id="3.40.309.10:FF:000009">
    <property type="entry name" value="Aldehyde dehydrogenase A"/>
    <property type="match status" value="1"/>
</dbReference>
<dbReference type="Gene3D" id="3.40.605.10">
    <property type="entry name" value="Aldehyde Dehydrogenase, Chain A, domain 1"/>
    <property type="match status" value="1"/>
</dbReference>
<dbReference type="Pfam" id="PF00171">
    <property type="entry name" value="Aldedh"/>
    <property type="match status" value="1"/>
</dbReference>
<keyword evidence="2" id="KW-0560">Oxidoreductase</keyword>
<dbReference type="InterPro" id="IPR015590">
    <property type="entry name" value="Aldehyde_DH_dom"/>
</dbReference>
<dbReference type="AlphaFoldDB" id="A0A941CXL3"/>
<protein>
    <submittedName>
        <fullName evidence="5">NAD-dependent succinate-semialdehyde dehydrogenase</fullName>
    </submittedName>
</protein>
<keyword evidence="6" id="KW-1185">Reference proteome</keyword>
<comment type="similarity">
    <text evidence="1">Belongs to the aldehyde dehydrogenase family.</text>
</comment>
<gene>
    <name evidence="5" type="ORF">JKL49_03945</name>
</gene>
<dbReference type="SUPFAM" id="SSF53720">
    <property type="entry name" value="ALDH-like"/>
    <property type="match status" value="1"/>
</dbReference>
<dbReference type="GO" id="GO:0004777">
    <property type="term" value="F:succinate-semialdehyde dehydrogenase (NAD+) activity"/>
    <property type="evidence" value="ECO:0007669"/>
    <property type="project" value="TreeGrafter"/>
</dbReference>
<dbReference type="EMBL" id="JAGSGD010000001">
    <property type="protein sequence ID" value="MBR7618531.1"/>
    <property type="molecule type" value="Genomic_DNA"/>
</dbReference>
<keyword evidence="3" id="KW-0558">Oxidation</keyword>
<sequence length="484" mass="50773">MPFDTEIDAADRPLLIDNVWRAGGGGEWLPILNPVDESVLGRFAVATSADLDDALASAQAAFLMWRDVGPLARAQVLRGAAALILERADALATALTREQGKPFAQARMEIEGCARAFDWAAEEGRRTYGRVIPSNTPGLMWTTGRFPVGPVAAFTPWNFPASQAAAKIGSAIAAGCSIILKGPEDAPSGCVGLAQALVDAGLPPGVFTLVFGRPPEISEHLIASPIIRKVSFTGSVPVGKHLAGLAAAQMKPCTMELGGHAPVLVFGDVDPVAAAKTMVMGKFRNAGQVCVSPTRFMIAQSIYEPFVEAFVEGAKALVVGDGLDPATEMGPLANDRRLASVEAMVADALAKGATLRTGGERIGNTGYFYRPTVLTDVPETARMLQDEPFGPIAVLSPFTDREEAMVRANSTPFGLAAYAFTRSQEDAAFVARRFESGMVGINTFAVGGAEAPFGGIKESGYGREGGMEGIDAYLTTKVVAQIPG</sequence>
<dbReference type="Gene3D" id="3.40.309.10">
    <property type="entry name" value="Aldehyde Dehydrogenase, Chain A, domain 2"/>
    <property type="match status" value="1"/>
</dbReference>